<evidence type="ECO:0000313" key="8">
    <source>
        <dbReference type="EMBL" id="KAJ1526867.1"/>
    </source>
</evidence>
<gene>
    <name evidence="8" type="ORF">ONE63_008425</name>
</gene>
<comment type="similarity">
    <text evidence="5">Belongs to the SMCR8 family.</text>
</comment>
<dbReference type="Proteomes" id="UP001075354">
    <property type="component" value="Chromosome 6"/>
</dbReference>
<evidence type="ECO:0000259" key="7">
    <source>
        <dbReference type="PROSITE" id="PS51834"/>
    </source>
</evidence>
<keyword evidence="4" id="KW-0072">Autophagy</keyword>
<dbReference type="GO" id="GO:0032045">
    <property type="term" value="C:guanyl-nucleotide exchange factor complex"/>
    <property type="evidence" value="ECO:0007669"/>
    <property type="project" value="TreeGrafter"/>
</dbReference>
<protein>
    <recommendedName>
        <fullName evidence="7">UDENN FLCN/SMCR8-type domain-containing protein</fullName>
    </recommendedName>
</protein>
<keyword evidence="3" id="KW-0344">Guanine-nucleotide releasing factor</keyword>
<feature type="compositionally biased region" description="Low complexity" evidence="6">
    <location>
        <begin position="511"/>
        <end position="520"/>
    </location>
</feature>
<feature type="domain" description="UDENN FLCN/SMCR8-type" evidence="7">
    <location>
        <begin position="43"/>
        <end position="758"/>
    </location>
</feature>
<evidence type="ECO:0000256" key="6">
    <source>
        <dbReference type="SAM" id="MobiDB-lite"/>
    </source>
</evidence>
<dbReference type="PROSITE" id="PS51834">
    <property type="entry name" value="DENN_FLCN_SMCR8"/>
    <property type="match status" value="1"/>
</dbReference>
<reference evidence="8" key="1">
    <citation type="submission" date="2022-12" db="EMBL/GenBank/DDBJ databases">
        <title>Chromosome-level genome assembly of the bean flower thrips Megalurothrips usitatus.</title>
        <authorList>
            <person name="Ma L."/>
            <person name="Liu Q."/>
            <person name="Li H."/>
            <person name="Cai W."/>
        </authorList>
    </citation>
    <scope>NUCLEOTIDE SEQUENCE</scope>
    <source>
        <strain evidence="8">Cailab_2022a</strain>
    </source>
</reference>
<evidence type="ECO:0000256" key="1">
    <source>
        <dbReference type="ARBA" id="ARBA00004496"/>
    </source>
</evidence>
<dbReference type="AlphaFoldDB" id="A0AAV7XT07"/>
<proteinExistence type="inferred from homology"/>
<evidence type="ECO:0000256" key="2">
    <source>
        <dbReference type="ARBA" id="ARBA00022490"/>
    </source>
</evidence>
<sequence length="758" mass="84295">MAVTYADLVAFGFAYVENNVSANIIKQELSTKKVPIPLLSSKDMCLCEDEDFIIFAEFSEVKGPVPLFTVPSYIQHDDKIDVNSFIMRIMSVDYQANPGGQFCICQDTQTLQSHVSPKRHAYVHYFTLYDLYARGFVRPLCIAYVSSNLQKLHKIFPQLRDQFLMITEMIKVNNRQLFKNEICSVLFRVKNMPPADENSVEEDLKIDLINGVQKMKIQHGQCVQQYEDFSYMLKIVEASLANVEYVVAALDHWHNALTFKDESSGSQELQDYLTLVSSSSYKKHVNLSDNVCTLEKQLRPIPVLSPWGTACGLSLLLNMLDSFGSCELSATLGCFPTLSSLQSNIVRPPEAPNAWEALGKTEFLQLLQAIAVGALDASTPSFEDQECDRVEECSSKEGTSGNEGSSSYHSFSDSTCEAVVKSSVQSNSHLSPLQVSVDLSSGSTIDGNQEGSRFLDSFHTVNDDSVSPPRPENRDDFHSIIDSYSTPNHSNDSTNTNEIIDSADISRTQYSGGDSSSNESESFHDILDELHSDDNWSIGSGNETLPLGASWNHCLWTRHKPITKSGHRLLKFFWTFRSAAQHVIYSLLTGRTLVLTGDSSSERRVQRVMSALSPLVPPLDSDGLRVLRWHQGILVSAHIASYQLIGMCIPERLSIHDMISPRDKNSVTILDVNSEQLLGPAYHGHLLAGVGNNIRDFPSDHSLLLYLESVLQGIGRKLQAYKALVAACNNELPSHACRQLDIHGCDADIIRYLSKLSL</sequence>
<dbReference type="PANTHER" id="PTHR31334:SF1">
    <property type="entry name" value="GUANINE NUCLEOTIDE EXCHANGE PROTEIN SMCR8"/>
    <property type="match status" value="1"/>
</dbReference>
<feature type="region of interest" description="Disordered" evidence="6">
    <location>
        <begin position="386"/>
        <end position="408"/>
    </location>
</feature>
<keyword evidence="2" id="KW-0963">Cytoplasm</keyword>
<feature type="region of interest" description="Disordered" evidence="6">
    <location>
        <begin position="459"/>
        <end position="521"/>
    </location>
</feature>
<dbReference type="GO" id="GO:0006914">
    <property type="term" value="P:autophagy"/>
    <property type="evidence" value="ECO:0007669"/>
    <property type="project" value="UniProtKB-KW"/>
</dbReference>
<evidence type="ECO:0000313" key="9">
    <source>
        <dbReference type="Proteomes" id="UP001075354"/>
    </source>
</evidence>
<accession>A0AAV7XT07</accession>
<comment type="subcellular location">
    <subcellularLocation>
        <location evidence="1">Cytoplasm</location>
    </subcellularLocation>
</comment>
<name>A0AAV7XT07_9NEOP</name>
<dbReference type="GO" id="GO:0005085">
    <property type="term" value="F:guanyl-nucleotide exchange factor activity"/>
    <property type="evidence" value="ECO:0007669"/>
    <property type="project" value="UniProtKB-KW"/>
</dbReference>
<feature type="compositionally biased region" description="Polar residues" evidence="6">
    <location>
        <begin position="482"/>
        <end position="510"/>
    </location>
</feature>
<comment type="caution">
    <text evidence="8">The sequence shown here is derived from an EMBL/GenBank/DDBJ whole genome shotgun (WGS) entry which is preliminary data.</text>
</comment>
<keyword evidence="9" id="KW-1185">Reference proteome</keyword>
<feature type="compositionally biased region" description="Polar residues" evidence="6">
    <location>
        <begin position="396"/>
        <end position="408"/>
    </location>
</feature>
<dbReference type="InterPro" id="IPR037521">
    <property type="entry name" value="FLCN/SMCR8_DENN"/>
</dbReference>
<evidence type="ECO:0000256" key="4">
    <source>
        <dbReference type="ARBA" id="ARBA00023006"/>
    </source>
</evidence>
<dbReference type="PANTHER" id="PTHR31334">
    <property type="entry name" value="SMITH-MAGENIS SYNDROME REGION GENE 8 PROTEIN"/>
    <property type="match status" value="1"/>
</dbReference>
<organism evidence="8 9">
    <name type="scientific">Megalurothrips usitatus</name>
    <name type="common">bean blossom thrips</name>
    <dbReference type="NCBI Taxonomy" id="439358"/>
    <lineage>
        <taxon>Eukaryota</taxon>
        <taxon>Metazoa</taxon>
        <taxon>Ecdysozoa</taxon>
        <taxon>Arthropoda</taxon>
        <taxon>Hexapoda</taxon>
        <taxon>Insecta</taxon>
        <taxon>Pterygota</taxon>
        <taxon>Neoptera</taxon>
        <taxon>Paraneoptera</taxon>
        <taxon>Thysanoptera</taxon>
        <taxon>Terebrantia</taxon>
        <taxon>Thripoidea</taxon>
        <taxon>Thripidae</taxon>
        <taxon>Megalurothrips</taxon>
    </lineage>
</organism>
<dbReference type="EMBL" id="JAPTSV010000006">
    <property type="protein sequence ID" value="KAJ1526867.1"/>
    <property type="molecule type" value="Genomic_DNA"/>
</dbReference>
<dbReference type="GO" id="GO:0005737">
    <property type="term" value="C:cytoplasm"/>
    <property type="evidence" value="ECO:0007669"/>
    <property type="project" value="UniProtKB-SubCell"/>
</dbReference>
<evidence type="ECO:0000256" key="3">
    <source>
        <dbReference type="ARBA" id="ARBA00022658"/>
    </source>
</evidence>
<evidence type="ECO:0000256" key="5">
    <source>
        <dbReference type="ARBA" id="ARBA00038137"/>
    </source>
</evidence>